<sequence length="365" mass="41461">MSKDKPKILFILHYPPPVHGAAIVGQYIKESEYLEGFIEGRYINLSTSDSIENIGKGGFKKLMSILNVYWKSFYQLLTFRPKYCYITLTASGVGFYKDSLIALMAKVLGVKTIYHFHNKGVKSCQHKGFDNLLYRLVFNKSKVILLSELLYDDVIKYVKKDQLHVCHNGIPDYNLSASPKSIADSPKVKILFISNLIRSKGIIDLLQALSMLKEASYELTIVGAEADISSQELTRNIEDFGIQDKVKYLGKRYGEEKFELLSQADLFVFPTYYHNECFPLSILEAMCFGLPVISTFEGAVPDLVLDGKNGFIVSQRDIPQLAAAIKQLISDKELRQEMGNFSRNYFLENFTLSVFEKNIKEILTT</sequence>
<proteinExistence type="predicted"/>
<accession>A0A2T0WNW2</accession>
<dbReference type="Gene3D" id="3.40.50.2000">
    <property type="entry name" value="Glycogen Phosphorylase B"/>
    <property type="match status" value="2"/>
</dbReference>
<dbReference type="EMBL" id="PVTR01000004">
    <property type="protein sequence ID" value="PRY88386.1"/>
    <property type="molecule type" value="Genomic_DNA"/>
</dbReference>
<reference evidence="2 3" key="1">
    <citation type="submission" date="2018-03" db="EMBL/GenBank/DDBJ databases">
        <title>Genomic Encyclopedia of Archaeal and Bacterial Type Strains, Phase II (KMG-II): from individual species to whole genera.</title>
        <authorList>
            <person name="Goeker M."/>
        </authorList>
    </citation>
    <scope>NUCLEOTIDE SEQUENCE [LARGE SCALE GENOMIC DNA]</scope>
    <source>
        <strain evidence="2 3">DSM 27929</strain>
    </source>
</reference>
<evidence type="ECO:0000259" key="1">
    <source>
        <dbReference type="Pfam" id="PF00534"/>
    </source>
</evidence>
<keyword evidence="2" id="KW-0808">Transferase</keyword>
<dbReference type="Proteomes" id="UP000238157">
    <property type="component" value="Unassembled WGS sequence"/>
</dbReference>
<dbReference type="SUPFAM" id="SSF53756">
    <property type="entry name" value="UDP-Glycosyltransferase/glycogen phosphorylase"/>
    <property type="match status" value="1"/>
</dbReference>
<dbReference type="CDD" id="cd03801">
    <property type="entry name" value="GT4_PimA-like"/>
    <property type="match status" value="1"/>
</dbReference>
<dbReference type="PANTHER" id="PTHR12526">
    <property type="entry name" value="GLYCOSYLTRANSFERASE"/>
    <property type="match status" value="1"/>
</dbReference>
<evidence type="ECO:0000313" key="2">
    <source>
        <dbReference type="EMBL" id="PRY88386.1"/>
    </source>
</evidence>
<dbReference type="Pfam" id="PF00534">
    <property type="entry name" value="Glycos_transf_1"/>
    <property type="match status" value="1"/>
</dbReference>
<dbReference type="AlphaFoldDB" id="A0A2T0WNW2"/>
<evidence type="ECO:0000313" key="3">
    <source>
        <dbReference type="Proteomes" id="UP000238157"/>
    </source>
</evidence>
<comment type="caution">
    <text evidence="2">The sequence shown here is derived from an EMBL/GenBank/DDBJ whole genome shotgun (WGS) entry which is preliminary data.</text>
</comment>
<gene>
    <name evidence="2" type="ORF">CLW00_10437</name>
</gene>
<keyword evidence="3" id="KW-1185">Reference proteome</keyword>
<dbReference type="InterPro" id="IPR001296">
    <property type="entry name" value="Glyco_trans_1"/>
</dbReference>
<name>A0A2T0WNW2_9BACT</name>
<dbReference type="OrthoDB" id="9792322at2"/>
<dbReference type="GO" id="GO:0016757">
    <property type="term" value="F:glycosyltransferase activity"/>
    <property type="evidence" value="ECO:0007669"/>
    <property type="project" value="InterPro"/>
</dbReference>
<feature type="domain" description="Glycosyl transferase family 1" evidence="1">
    <location>
        <begin position="181"/>
        <end position="344"/>
    </location>
</feature>
<organism evidence="2 3">
    <name type="scientific">Mongoliibacter ruber</name>
    <dbReference type="NCBI Taxonomy" id="1750599"/>
    <lineage>
        <taxon>Bacteria</taxon>
        <taxon>Pseudomonadati</taxon>
        <taxon>Bacteroidota</taxon>
        <taxon>Cytophagia</taxon>
        <taxon>Cytophagales</taxon>
        <taxon>Cyclobacteriaceae</taxon>
        <taxon>Mongoliibacter</taxon>
    </lineage>
</organism>
<dbReference type="RefSeq" id="WP_106133122.1">
    <property type="nucleotide sequence ID" value="NZ_PVTR01000004.1"/>
</dbReference>
<protein>
    <submittedName>
        <fullName evidence="2">Glycosyltransferase involved in cell wall biosynthesis</fullName>
    </submittedName>
</protein>